<organism evidence="3 4">
    <name type="scientific">Mythimna separata</name>
    <name type="common">Oriental armyworm</name>
    <name type="synonym">Pseudaletia separata</name>
    <dbReference type="NCBI Taxonomy" id="271217"/>
    <lineage>
        <taxon>Eukaryota</taxon>
        <taxon>Metazoa</taxon>
        <taxon>Ecdysozoa</taxon>
        <taxon>Arthropoda</taxon>
        <taxon>Hexapoda</taxon>
        <taxon>Insecta</taxon>
        <taxon>Pterygota</taxon>
        <taxon>Neoptera</taxon>
        <taxon>Endopterygota</taxon>
        <taxon>Lepidoptera</taxon>
        <taxon>Glossata</taxon>
        <taxon>Ditrysia</taxon>
        <taxon>Noctuoidea</taxon>
        <taxon>Noctuidae</taxon>
        <taxon>Noctuinae</taxon>
        <taxon>Hadenini</taxon>
        <taxon>Mythimna</taxon>
    </lineage>
</organism>
<feature type="compositionally biased region" description="Pro residues" evidence="1">
    <location>
        <begin position="48"/>
        <end position="59"/>
    </location>
</feature>
<protein>
    <recommendedName>
        <fullName evidence="2">PiggyBac transposable element-derived protein domain-containing protein</fullName>
    </recommendedName>
</protein>
<feature type="domain" description="PiggyBac transposable element-derived protein" evidence="2">
    <location>
        <begin position="238"/>
        <end position="610"/>
    </location>
</feature>
<sequence>MSKTQSIERIEVIDIDSWPTCEGLEVPLHPRRKRRWSPPATARRARPPKPPPLPPPSSSPPAMSTEVVVEVIDYVDKRSPPSSPSVLEPLSAIYADYKEASTSSQGLRTPRKSLRAAWAALSYGSETDSGGSDNEDGFEAKPCFIQTACLSALLSPEDDEEDDIFDPAATDEAATAGVSDAAVASTSGDSDPPPSATHLPRSLYDFDWRPFPKAPISPALRRESFSDINVGPTIPSVDPYDIFINIWDRQFMEYIASETNRYAQQMAACMLDNSHTLSPNYSRIGKWKDTTADELYVFFALIIGMGIVVKSRVEEYWGADADLFYTPGFSKYMGYSRFLILQRYLHFANGEDMCGLELTDSEAKLFKIQPVLSHLNNRFQSLYRLKQNITLDESLLLWKGRLDISQSIPNKVASMGIKSYEICESQTGYLWRFEIHAYTRKSQQREGPLNASTPAIVLELIQGLEGKGHTLWMDNFYNSPCLARHLKSVGVDCAGTLRTNRKYVPQALHSLTANNMADGEITGLTSGDVDIMVWKDNSRVGLISTYHGNAVSRVHGATKPILVHDYNIMMGGVDKKDQLLSMYPIERKRTKVWYKKLFRRLLNVSILNSYIIHRQTSSSSSTPPLSHRQFRKALVKSLLSNHDSRLIPKKPGAVNLLRPTKTDLHHRLVQYPFTGKQRRRRYCVKCRKLVNTYCQGCEKTVCMEPCFLSLHI</sequence>
<feature type="region of interest" description="Disordered" evidence="1">
    <location>
        <begin position="175"/>
        <end position="196"/>
    </location>
</feature>
<evidence type="ECO:0000313" key="4">
    <source>
        <dbReference type="Proteomes" id="UP001231518"/>
    </source>
</evidence>
<name>A0AAD8DYH3_MYTSE</name>
<dbReference type="PANTHER" id="PTHR46599:SF3">
    <property type="entry name" value="PIGGYBAC TRANSPOSABLE ELEMENT-DERIVED PROTEIN 4"/>
    <property type="match status" value="1"/>
</dbReference>
<accession>A0AAD8DYH3</accession>
<dbReference type="InterPro" id="IPR029526">
    <property type="entry name" value="PGBD"/>
</dbReference>
<dbReference type="PANTHER" id="PTHR46599">
    <property type="entry name" value="PIGGYBAC TRANSPOSABLE ELEMENT-DERIVED PROTEIN 4"/>
    <property type="match status" value="1"/>
</dbReference>
<evidence type="ECO:0000256" key="1">
    <source>
        <dbReference type="SAM" id="MobiDB-lite"/>
    </source>
</evidence>
<gene>
    <name evidence="3" type="ORF">PYW07_004248</name>
</gene>
<dbReference type="Pfam" id="PF13843">
    <property type="entry name" value="DDE_Tnp_1_7"/>
    <property type="match status" value="1"/>
</dbReference>
<evidence type="ECO:0000313" key="3">
    <source>
        <dbReference type="EMBL" id="KAJ8731084.1"/>
    </source>
</evidence>
<feature type="region of interest" description="Disordered" evidence="1">
    <location>
        <begin position="26"/>
        <end position="64"/>
    </location>
</feature>
<dbReference type="AlphaFoldDB" id="A0AAD8DYH3"/>
<dbReference type="Proteomes" id="UP001231518">
    <property type="component" value="Chromosome 16"/>
</dbReference>
<feature type="compositionally biased region" description="Low complexity" evidence="1">
    <location>
        <begin position="175"/>
        <end position="190"/>
    </location>
</feature>
<evidence type="ECO:0000259" key="2">
    <source>
        <dbReference type="Pfam" id="PF13843"/>
    </source>
</evidence>
<proteinExistence type="predicted"/>
<dbReference type="EMBL" id="JARGEI010000005">
    <property type="protein sequence ID" value="KAJ8731084.1"/>
    <property type="molecule type" value="Genomic_DNA"/>
</dbReference>
<comment type="caution">
    <text evidence="3">The sequence shown here is derived from an EMBL/GenBank/DDBJ whole genome shotgun (WGS) entry which is preliminary data.</text>
</comment>
<keyword evidence="4" id="KW-1185">Reference proteome</keyword>
<reference evidence="3" key="1">
    <citation type="submission" date="2023-03" db="EMBL/GenBank/DDBJ databases">
        <title>Chromosome-level genomes of two armyworms, Mythimna separata and Mythimna loreyi, provide insights into the biosynthesis and reception of sex pheromones.</title>
        <authorList>
            <person name="Zhao H."/>
        </authorList>
    </citation>
    <scope>NUCLEOTIDE SEQUENCE</scope>
    <source>
        <strain evidence="3">BeijingLab</strain>
        <tissue evidence="3">Pupa</tissue>
    </source>
</reference>